<dbReference type="GO" id="GO:0005886">
    <property type="term" value="C:plasma membrane"/>
    <property type="evidence" value="ECO:0007669"/>
    <property type="project" value="UniProtKB-SubCell"/>
</dbReference>
<evidence type="ECO:0000256" key="3">
    <source>
        <dbReference type="ARBA" id="ARBA00022606"/>
    </source>
</evidence>
<evidence type="ECO:0000256" key="2">
    <source>
        <dbReference type="ARBA" id="ARBA00022475"/>
    </source>
</evidence>
<name>A0AA38ITW9_9CUCU</name>
<feature type="transmembrane region" description="Helical" evidence="10">
    <location>
        <begin position="287"/>
        <end position="304"/>
    </location>
</feature>
<evidence type="ECO:0000256" key="8">
    <source>
        <dbReference type="ARBA" id="ARBA00023170"/>
    </source>
</evidence>
<keyword evidence="12" id="KW-1185">Reference proteome</keyword>
<feature type="transmembrane region" description="Helical" evidence="10">
    <location>
        <begin position="178"/>
        <end position="199"/>
    </location>
</feature>
<dbReference type="InterPro" id="IPR004117">
    <property type="entry name" value="7tm6_olfct_rcpt"/>
</dbReference>
<keyword evidence="4 10" id="KW-0812">Transmembrane</keyword>
<accession>A0AA38ITW9</accession>
<keyword evidence="5" id="KW-0552">Olfaction</keyword>
<keyword evidence="7 10" id="KW-0472">Membrane</keyword>
<dbReference type="GO" id="GO:0005549">
    <property type="term" value="F:odorant binding"/>
    <property type="evidence" value="ECO:0007669"/>
    <property type="project" value="InterPro"/>
</dbReference>
<evidence type="ECO:0000256" key="5">
    <source>
        <dbReference type="ARBA" id="ARBA00022725"/>
    </source>
</evidence>
<feature type="transmembrane region" description="Helical" evidence="10">
    <location>
        <begin position="33"/>
        <end position="60"/>
    </location>
</feature>
<dbReference type="GO" id="GO:0007165">
    <property type="term" value="P:signal transduction"/>
    <property type="evidence" value="ECO:0007669"/>
    <property type="project" value="UniProtKB-KW"/>
</dbReference>
<evidence type="ECO:0000256" key="7">
    <source>
        <dbReference type="ARBA" id="ARBA00023136"/>
    </source>
</evidence>
<dbReference type="EMBL" id="JALNTZ010000002">
    <property type="protein sequence ID" value="KAJ3663302.1"/>
    <property type="molecule type" value="Genomic_DNA"/>
</dbReference>
<keyword evidence="8" id="KW-0675">Receptor</keyword>
<dbReference type="GO" id="GO:0004984">
    <property type="term" value="F:olfactory receptor activity"/>
    <property type="evidence" value="ECO:0007669"/>
    <property type="project" value="InterPro"/>
</dbReference>
<dbReference type="Pfam" id="PF02949">
    <property type="entry name" value="7tm_6"/>
    <property type="match status" value="1"/>
</dbReference>
<evidence type="ECO:0000256" key="9">
    <source>
        <dbReference type="ARBA" id="ARBA00023224"/>
    </source>
</evidence>
<dbReference type="Proteomes" id="UP001168821">
    <property type="component" value="Unassembled WGS sequence"/>
</dbReference>
<keyword evidence="6 10" id="KW-1133">Transmembrane helix</keyword>
<sequence length="318" mass="36859">MDNFDWLSTIKLNIKMLKYLSLWPHNGHFKLDLYSLVAVILVLVFIHMYNMSIFIGIIFSRENLADLTTRIFMSSSEILTSFKTHFFLKNVRRLNQMARELESAKFVPPRNTEQVQLVKPDMNTWRLVFILFQCSCWITVIFILSAPILQGSYKKHELPTPAWFPYNTSVSPNYELTYFYQSVGLTVVVAAVISLDAFVINWMMIIGVQCEILSNNLKNIKNENNSFSQKLIECIRHHKVILSLAENCNDSYQMVFLWQLSNSSLTLALTMFQLTLVEPTSSDVVTIFAYAAAAAVQIFMYCWFGNQVELKVRDFFLK</sequence>
<evidence type="ECO:0008006" key="13">
    <source>
        <dbReference type="Google" id="ProtNLM"/>
    </source>
</evidence>
<comment type="subcellular location">
    <subcellularLocation>
        <location evidence="1">Cell membrane</location>
        <topology evidence="1">Multi-pass membrane protein</topology>
    </subcellularLocation>
</comment>
<keyword evidence="3" id="KW-0716">Sensory transduction</keyword>
<protein>
    <recommendedName>
        <fullName evidence="13">Odorant receptor</fullName>
    </recommendedName>
</protein>
<keyword evidence="2" id="KW-1003">Cell membrane</keyword>
<gene>
    <name evidence="11" type="ORF">Zmor_007603</name>
</gene>
<feature type="transmembrane region" description="Helical" evidence="10">
    <location>
        <begin position="127"/>
        <end position="149"/>
    </location>
</feature>
<feature type="transmembrane region" description="Helical" evidence="10">
    <location>
        <begin position="255"/>
        <end position="275"/>
    </location>
</feature>
<dbReference type="PANTHER" id="PTHR21137:SF35">
    <property type="entry name" value="ODORANT RECEPTOR 19A-RELATED"/>
    <property type="match status" value="1"/>
</dbReference>
<evidence type="ECO:0000313" key="11">
    <source>
        <dbReference type="EMBL" id="KAJ3663302.1"/>
    </source>
</evidence>
<organism evidence="11 12">
    <name type="scientific">Zophobas morio</name>
    <dbReference type="NCBI Taxonomy" id="2755281"/>
    <lineage>
        <taxon>Eukaryota</taxon>
        <taxon>Metazoa</taxon>
        <taxon>Ecdysozoa</taxon>
        <taxon>Arthropoda</taxon>
        <taxon>Hexapoda</taxon>
        <taxon>Insecta</taxon>
        <taxon>Pterygota</taxon>
        <taxon>Neoptera</taxon>
        <taxon>Endopterygota</taxon>
        <taxon>Coleoptera</taxon>
        <taxon>Polyphaga</taxon>
        <taxon>Cucujiformia</taxon>
        <taxon>Tenebrionidae</taxon>
        <taxon>Zophobas</taxon>
    </lineage>
</organism>
<evidence type="ECO:0000313" key="12">
    <source>
        <dbReference type="Proteomes" id="UP001168821"/>
    </source>
</evidence>
<keyword evidence="9" id="KW-0807">Transducer</keyword>
<evidence type="ECO:0000256" key="4">
    <source>
        <dbReference type="ARBA" id="ARBA00022692"/>
    </source>
</evidence>
<evidence type="ECO:0000256" key="10">
    <source>
        <dbReference type="SAM" id="Phobius"/>
    </source>
</evidence>
<evidence type="ECO:0000256" key="1">
    <source>
        <dbReference type="ARBA" id="ARBA00004651"/>
    </source>
</evidence>
<proteinExistence type="predicted"/>
<dbReference type="PANTHER" id="PTHR21137">
    <property type="entry name" value="ODORANT RECEPTOR"/>
    <property type="match status" value="1"/>
</dbReference>
<dbReference type="AlphaFoldDB" id="A0AA38ITW9"/>
<comment type="caution">
    <text evidence="11">The sequence shown here is derived from an EMBL/GenBank/DDBJ whole genome shotgun (WGS) entry which is preliminary data.</text>
</comment>
<evidence type="ECO:0000256" key="6">
    <source>
        <dbReference type="ARBA" id="ARBA00022989"/>
    </source>
</evidence>
<reference evidence="11" key="1">
    <citation type="journal article" date="2023" name="G3 (Bethesda)">
        <title>Whole genome assemblies of Zophobas morio and Tenebrio molitor.</title>
        <authorList>
            <person name="Kaur S."/>
            <person name="Stinson S.A."/>
            <person name="diCenzo G.C."/>
        </authorList>
    </citation>
    <scope>NUCLEOTIDE SEQUENCE</scope>
    <source>
        <strain evidence="11">QUZm001</strain>
    </source>
</reference>